<name>A0A9P5PL77_9AGAR</name>
<accession>A0A9P5PL77</accession>
<protein>
    <submittedName>
        <fullName evidence="1">Uncharacterized protein</fullName>
    </submittedName>
</protein>
<dbReference type="Proteomes" id="UP000772434">
    <property type="component" value="Unassembled WGS sequence"/>
</dbReference>
<evidence type="ECO:0000313" key="1">
    <source>
        <dbReference type="EMBL" id="KAF9064572.1"/>
    </source>
</evidence>
<evidence type="ECO:0000313" key="2">
    <source>
        <dbReference type="Proteomes" id="UP000772434"/>
    </source>
</evidence>
<comment type="caution">
    <text evidence="1">The sequence shown here is derived from an EMBL/GenBank/DDBJ whole genome shotgun (WGS) entry which is preliminary data.</text>
</comment>
<gene>
    <name evidence="1" type="ORF">BDP27DRAFT_1450661</name>
</gene>
<dbReference type="AlphaFoldDB" id="A0A9P5PL77"/>
<dbReference type="OrthoDB" id="2369050at2759"/>
<reference evidence="1" key="1">
    <citation type="submission" date="2020-11" db="EMBL/GenBank/DDBJ databases">
        <authorList>
            <consortium name="DOE Joint Genome Institute"/>
            <person name="Ahrendt S."/>
            <person name="Riley R."/>
            <person name="Andreopoulos W."/>
            <person name="Labutti K."/>
            <person name="Pangilinan J."/>
            <person name="Ruiz-Duenas F.J."/>
            <person name="Barrasa J.M."/>
            <person name="Sanchez-Garcia M."/>
            <person name="Camarero S."/>
            <person name="Miyauchi S."/>
            <person name="Serrano A."/>
            <person name="Linde D."/>
            <person name="Babiker R."/>
            <person name="Drula E."/>
            <person name="Ayuso-Fernandez I."/>
            <person name="Pacheco R."/>
            <person name="Padilla G."/>
            <person name="Ferreira P."/>
            <person name="Barriuso J."/>
            <person name="Kellner H."/>
            <person name="Castanera R."/>
            <person name="Alfaro M."/>
            <person name="Ramirez L."/>
            <person name="Pisabarro A.G."/>
            <person name="Kuo A."/>
            <person name="Tritt A."/>
            <person name="Lipzen A."/>
            <person name="He G."/>
            <person name="Yan M."/>
            <person name="Ng V."/>
            <person name="Cullen D."/>
            <person name="Martin F."/>
            <person name="Rosso M.-N."/>
            <person name="Henrissat B."/>
            <person name="Hibbett D."/>
            <person name="Martinez A.T."/>
            <person name="Grigoriev I.V."/>
        </authorList>
    </citation>
    <scope>NUCLEOTIDE SEQUENCE</scope>
    <source>
        <strain evidence="1">AH 40177</strain>
    </source>
</reference>
<organism evidence="1 2">
    <name type="scientific">Rhodocollybia butyracea</name>
    <dbReference type="NCBI Taxonomy" id="206335"/>
    <lineage>
        <taxon>Eukaryota</taxon>
        <taxon>Fungi</taxon>
        <taxon>Dikarya</taxon>
        <taxon>Basidiomycota</taxon>
        <taxon>Agaricomycotina</taxon>
        <taxon>Agaricomycetes</taxon>
        <taxon>Agaricomycetidae</taxon>
        <taxon>Agaricales</taxon>
        <taxon>Marasmiineae</taxon>
        <taxon>Omphalotaceae</taxon>
        <taxon>Rhodocollybia</taxon>
    </lineage>
</organism>
<keyword evidence="2" id="KW-1185">Reference proteome</keyword>
<proteinExistence type="predicted"/>
<dbReference type="EMBL" id="JADNRY010000120">
    <property type="protein sequence ID" value="KAF9064572.1"/>
    <property type="molecule type" value="Genomic_DNA"/>
</dbReference>
<sequence length="175" mass="19976">MAKLRDNPIALERDWFESSHKKLRACRLDVESNPPRTVFNFSNEIISHANLLLNTPCEQSDENLCEILENGIDSDLGACFIKAHRTHTKLKNSHPLFSMDFGTFSAELALLNEDRNSENCHIFDIAQRIANHSNHYLVSVICRILIGPLQYARRSFAVCPSVLCSTIHNFPYVYL</sequence>